<dbReference type="Proteomes" id="UP000784294">
    <property type="component" value="Unassembled WGS sequence"/>
</dbReference>
<feature type="region of interest" description="Disordered" evidence="1">
    <location>
        <begin position="74"/>
        <end position="112"/>
    </location>
</feature>
<feature type="region of interest" description="Disordered" evidence="1">
    <location>
        <begin position="1"/>
        <end position="22"/>
    </location>
</feature>
<name>A0A448X2M9_9PLAT</name>
<organism evidence="2 3">
    <name type="scientific">Protopolystoma xenopodis</name>
    <dbReference type="NCBI Taxonomy" id="117903"/>
    <lineage>
        <taxon>Eukaryota</taxon>
        <taxon>Metazoa</taxon>
        <taxon>Spiralia</taxon>
        <taxon>Lophotrochozoa</taxon>
        <taxon>Platyhelminthes</taxon>
        <taxon>Monogenea</taxon>
        <taxon>Polyopisthocotylea</taxon>
        <taxon>Polystomatidea</taxon>
        <taxon>Polystomatidae</taxon>
        <taxon>Protopolystoma</taxon>
    </lineage>
</organism>
<evidence type="ECO:0000313" key="2">
    <source>
        <dbReference type="EMBL" id="VEL26277.1"/>
    </source>
</evidence>
<sequence length="245" mass="26252">MNGSPRLSEAVGISNHSNSGGNGGGSASTCLMVFALCFAALFFGAPSPQTPGSAISPFWPVSYGSARQSASPELSSSLMSSSSLHSMTSNIGDSADSKKGMSSSQEQSGGAGFMLNQVDNRTQIGYSWCRKPNCQMTDRPYMRSHHPNSFATQDASSYFQNQESQTAATSVPLSDHMSSVSNSAISSRNLSCDLEFDPIAENSHSDWPEYNAASWQRTQCGATDTYQDISTSKSNIYNRIMCYSK</sequence>
<gene>
    <name evidence="2" type="ORF">PXEA_LOCUS19717</name>
</gene>
<accession>A0A448X2M9</accession>
<dbReference type="EMBL" id="CAAALY010079192">
    <property type="protein sequence ID" value="VEL26277.1"/>
    <property type="molecule type" value="Genomic_DNA"/>
</dbReference>
<evidence type="ECO:0000256" key="1">
    <source>
        <dbReference type="SAM" id="MobiDB-lite"/>
    </source>
</evidence>
<keyword evidence="3" id="KW-1185">Reference proteome</keyword>
<dbReference type="AlphaFoldDB" id="A0A448X2M9"/>
<evidence type="ECO:0000313" key="3">
    <source>
        <dbReference type="Proteomes" id="UP000784294"/>
    </source>
</evidence>
<feature type="compositionally biased region" description="Low complexity" evidence="1">
    <location>
        <begin position="74"/>
        <end position="89"/>
    </location>
</feature>
<reference evidence="2" key="1">
    <citation type="submission" date="2018-11" db="EMBL/GenBank/DDBJ databases">
        <authorList>
            <consortium name="Pathogen Informatics"/>
        </authorList>
    </citation>
    <scope>NUCLEOTIDE SEQUENCE</scope>
</reference>
<comment type="caution">
    <text evidence="2">The sequence shown here is derived from an EMBL/GenBank/DDBJ whole genome shotgun (WGS) entry which is preliminary data.</text>
</comment>
<proteinExistence type="predicted"/>
<protein>
    <submittedName>
        <fullName evidence="2">Uncharacterized protein</fullName>
    </submittedName>
</protein>